<comment type="caution">
    <text evidence="2">The sequence shown here is derived from an EMBL/GenBank/DDBJ whole genome shotgun (WGS) entry which is preliminary data.</text>
</comment>
<name>A0ABW5N6P2_9FLAO</name>
<dbReference type="PANTHER" id="PTHR36973:SF4">
    <property type="entry name" value="NODULATION PROTEIN"/>
    <property type="match status" value="1"/>
</dbReference>
<proteinExistence type="predicted"/>
<keyword evidence="2" id="KW-0808">Transferase</keyword>
<evidence type="ECO:0000313" key="2">
    <source>
        <dbReference type="EMBL" id="MFD2590923.1"/>
    </source>
</evidence>
<evidence type="ECO:0000313" key="3">
    <source>
        <dbReference type="Proteomes" id="UP001597459"/>
    </source>
</evidence>
<keyword evidence="2" id="KW-0489">Methyltransferase</keyword>
<protein>
    <submittedName>
        <fullName evidence="2">FkbM family methyltransferase</fullName>
    </submittedName>
</protein>
<dbReference type="NCBIfam" id="TIGR01444">
    <property type="entry name" value="fkbM_fam"/>
    <property type="match status" value="1"/>
</dbReference>
<gene>
    <name evidence="2" type="ORF">ACFSTE_08785</name>
</gene>
<organism evidence="2 3">
    <name type="scientific">Aquimarina hainanensis</name>
    <dbReference type="NCBI Taxonomy" id="1578017"/>
    <lineage>
        <taxon>Bacteria</taxon>
        <taxon>Pseudomonadati</taxon>
        <taxon>Bacteroidota</taxon>
        <taxon>Flavobacteriia</taxon>
        <taxon>Flavobacteriales</taxon>
        <taxon>Flavobacteriaceae</taxon>
        <taxon>Aquimarina</taxon>
    </lineage>
</organism>
<reference evidence="3" key="1">
    <citation type="journal article" date="2019" name="Int. J. Syst. Evol. Microbiol.">
        <title>The Global Catalogue of Microorganisms (GCM) 10K type strain sequencing project: providing services to taxonomists for standard genome sequencing and annotation.</title>
        <authorList>
            <consortium name="The Broad Institute Genomics Platform"/>
            <consortium name="The Broad Institute Genome Sequencing Center for Infectious Disease"/>
            <person name="Wu L."/>
            <person name="Ma J."/>
        </authorList>
    </citation>
    <scope>NUCLEOTIDE SEQUENCE [LARGE SCALE GENOMIC DNA]</scope>
    <source>
        <strain evidence="3">KCTC 42423</strain>
    </source>
</reference>
<dbReference type="GO" id="GO:0008168">
    <property type="term" value="F:methyltransferase activity"/>
    <property type="evidence" value="ECO:0007669"/>
    <property type="project" value="UniProtKB-KW"/>
</dbReference>
<dbReference type="Proteomes" id="UP001597459">
    <property type="component" value="Unassembled WGS sequence"/>
</dbReference>
<feature type="domain" description="Methyltransferase FkbM" evidence="1">
    <location>
        <begin position="99"/>
        <end position="256"/>
    </location>
</feature>
<dbReference type="GO" id="GO:0032259">
    <property type="term" value="P:methylation"/>
    <property type="evidence" value="ECO:0007669"/>
    <property type="project" value="UniProtKB-KW"/>
</dbReference>
<dbReference type="InterPro" id="IPR006342">
    <property type="entry name" value="FkbM_mtfrase"/>
</dbReference>
<evidence type="ECO:0000259" key="1">
    <source>
        <dbReference type="Pfam" id="PF05050"/>
    </source>
</evidence>
<dbReference type="PANTHER" id="PTHR36973">
    <property type="entry name" value="SLL1456 PROTEIN-RELATED"/>
    <property type="match status" value="1"/>
</dbReference>
<dbReference type="RefSeq" id="WP_378298080.1">
    <property type="nucleotide sequence ID" value="NZ_JBHULX010000013.1"/>
</dbReference>
<sequence>MKNMLKKGIAGGLNIIMFFLRNKKKKASLMEFASKILMNKTNEVEYDPDYDMYWLKDNGEYLYIVPKPYFNFSKDKLFASIERIACQYYIPKKGDVILDIGAGIGTETLYFYEKTAHQGQIYSVEASAASHSRLESLCKKNKIDISENLHLAITDSNQKVWIEESDTYQVDAVNKEAKGIAVDGVTLDHLITERNIHTIDFLKVNIEGSELQMIEGMQKAIKITKNIAVSCHDFLFDDQRNIKQTMAEFLENNGFLVTYNTTGHEVVDSWIYGTQQV</sequence>
<dbReference type="InterPro" id="IPR029063">
    <property type="entry name" value="SAM-dependent_MTases_sf"/>
</dbReference>
<dbReference type="EMBL" id="JBHULX010000013">
    <property type="protein sequence ID" value="MFD2590923.1"/>
    <property type="molecule type" value="Genomic_DNA"/>
</dbReference>
<dbReference type="Pfam" id="PF05050">
    <property type="entry name" value="Methyltransf_21"/>
    <property type="match status" value="1"/>
</dbReference>
<dbReference type="Gene3D" id="3.40.50.150">
    <property type="entry name" value="Vaccinia Virus protein VP39"/>
    <property type="match status" value="1"/>
</dbReference>
<keyword evidence="3" id="KW-1185">Reference proteome</keyword>
<dbReference type="InterPro" id="IPR053188">
    <property type="entry name" value="FkbM_Methyltransferase"/>
</dbReference>
<dbReference type="SUPFAM" id="SSF53335">
    <property type="entry name" value="S-adenosyl-L-methionine-dependent methyltransferases"/>
    <property type="match status" value="1"/>
</dbReference>
<accession>A0ABW5N6P2</accession>